<comment type="caution">
    <text evidence="1">The sequence shown here is derived from an EMBL/GenBank/DDBJ whole genome shotgun (WGS) entry which is preliminary data.</text>
</comment>
<evidence type="ECO:0000313" key="2">
    <source>
        <dbReference type="Proteomes" id="UP000004095"/>
    </source>
</evidence>
<name>A2A071_MICM2</name>
<dbReference type="EMBL" id="AAWS01000093">
    <property type="protein sequence ID" value="EAY23960.1"/>
    <property type="molecule type" value="Genomic_DNA"/>
</dbReference>
<gene>
    <name evidence="1" type="ORF">M23134_01643</name>
</gene>
<dbReference type="Proteomes" id="UP000004095">
    <property type="component" value="Unassembled WGS sequence"/>
</dbReference>
<evidence type="ECO:0000313" key="1">
    <source>
        <dbReference type="EMBL" id="EAY23960.1"/>
    </source>
</evidence>
<protein>
    <submittedName>
        <fullName evidence="1">Uncharacterized protein</fullName>
    </submittedName>
</protein>
<sequence length="190" mass="21624">MGFFLKKSITMSQRTQFENTCQQLVGKTLGKVEYEEIAYDQSNQITPAQPYYTTRLANVHSLDYAVWLHTTQQDKIEITWDASFYPYGIGVKINQAPSTNDSQKWDVSAHQLWKDCLHGTIQQVKLIWEQVSGNSYPQTLIITFANEQQILIGAAQFLNSHDQKVFGMSDNLIVTNDVALAKTINMISQI</sequence>
<keyword evidence="2" id="KW-1185">Reference proteome</keyword>
<proteinExistence type="predicted"/>
<accession>A2A071</accession>
<organism evidence="1 2">
    <name type="scientific">Microscilla marina ATCC 23134</name>
    <dbReference type="NCBI Taxonomy" id="313606"/>
    <lineage>
        <taxon>Bacteria</taxon>
        <taxon>Pseudomonadati</taxon>
        <taxon>Bacteroidota</taxon>
        <taxon>Cytophagia</taxon>
        <taxon>Cytophagales</taxon>
        <taxon>Microscillaceae</taxon>
        <taxon>Microscilla</taxon>
    </lineage>
</organism>
<reference evidence="1 2" key="1">
    <citation type="submission" date="2007-01" db="EMBL/GenBank/DDBJ databases">
        <authorList>
            <person name="Haygood M."/>
            <person name="Podell S."/>
            <person name="Anderson C."/>
            <person name="Hopkinson B."/>
            <person name="Roe K."/>
            <person name="Barbeau K."/>
            <person name="Gaasterland T."/>
            <person name="Ferriera S."/>
            <person name="Johnson J."/>
            <person name="Kravitz S."/>
            <person name="Beeson K."/>
            <person name="Sutton G."/>
            <person name="Rogers Y.-H."/>
            <person name="Friedman R."/>
            <person name="Frazier M."/>
            <person name="Venter J.C."/>
        </authorList>
    </citation>
    <scope>NUCLEOTIDE SEQUENCE [LARGE SCALE GENOMIC DNA]</scope>
    <source>
        <strain evidence="1 2">ATCC 23134</strain>
    </source>
</reference>
<dbReference type="AlphaFoldDB" id="A2A071"/>